<keyword evidence="1" id="KW-0732">Signal</keyword>
<dbReference type="GeneID" id="66069108"/>
<evidence type="ECO:0000313" key="3">
    <source>
        <dbReference type="Proteomes" id="UP001049176"/>
    </source>
</evidence>
<keyword evidence="3" id="KW-1185">Reference proteome</keyword>
<feature type="signal peptide" evidence="1">
    <location>
        <begin position="1"/>
        <end position="19"/>
    </location>
</feature>
<proteinExistence type="predicted"/>
<dbReference type="EMBL" id="CM032181">
    <property type="protein sequence ID" value="KAG7098058.1"/>
    <property type="molecule type" value="Genomic_DNA"/>
</dbReference>
<evidence type="ECO:0000256" key="1">
    <source>
        <dbReference type="SAM" id="SignalP"/>
    </source>
</evidence>
<reference evidence="2" key="1">
    <citation type="journal article" date="2021" name="Genome Biol. Evol.">
        <title>The assembled and annotated genome of the fairy-ring fungus Marasmius oreades.</title>
        <authorList>
            <person name="Hiltunen M."/>
            <person name="Ament-Velasquez S.L."/>
            <person name="Johannesson H."/>
        </authorList>
    </citation>
    <scope>NUCLEOTIDE SEQUENCE</scope>
    <source>
        <strain evidence="2">03SP1</strain>
    </source>
</reference>
<dbReference type="OrthoDB" id="2925074at2759"/>
<dbReference type="KEGG" id="more:E1B28_000032"/>
<feature type="chain" id="PRO_5040239206" evidence="1">
    <location>
        <begin position="20"/>
        <end position="240"/>
    </location>
</feature>
<protein>
    <submittedName>
        <fullName evidence="2">Uncharacterized protein</fullName>
    </submittedName>
</protein>
<evidence type="ECO:0000313" key="2">
    <source>
        <dbReference type="EMBL" id="KAG7098058.1"/>
    </source>
</evidence>
<comment type="caution">
    <text evidence="2">The sequence shown here is derived from an EMBL/GenBank/DDBJ whole genome shotgun (WGS) entry which is preliminary data.</text>
</comment>
<gene>
    <name evidence="2" type="ORF">E1B28_000032</name>
</gene>
<dbReference type="AlphaFoldDB" id="A0A9P7V0K4"/>
<name>A0A9P7V0K4_9AGAR</name>
<accession>A0A9P7V0K4</accession>
<dbReference type="Proteomes" id="UP001049176">
    <property type="component" value="Chromosome 1"/>
</dbReference>
<sequence>MQLQSLFSLSFSLASFLTGAPNATFEDTHSCQDQAVTIQQFPLIQPGHGQTQQDTVQELTEAMSKLKATSGMKLEHAYVGVIDSNIAEQIFLWTSVAEASTVDTIKPFTSFSSTGSLNSSTSVFNDKATLLRSLEYPIIETGVVDILPNVSTIKVERDEAVIIESILKTGLALGGPHGVQHIEGRRTFMMINGWNSSQAVAEWAEGVMKDPVISQVYHELCQYFVGGPPTVLFKSMTEVL</sequence>
<dbReference type="RefSeq" id="XP_043014528.1">
    <property type="nucleotide sequence ID" value="XM_043145829.1"/>
</dbReference>
<organism evidence="2 3">
    <name type="scientific">Marasmius oreades</name>
    <name type="common">fairy-ring Marasmius</name>
    <dbReference type="NCBI Taxonomy" id="181124"/>
    <lineage>
        <taxon>Eukaryota</taxon>
        <taxon>Fungi</taxon>
        <taxon>Dikarya</taxon>
        <taxon>Basidiomycota</taxon>
        <taxon>Agaricomycotina</taxon>
        <taxon>Agaricomycetes</taxon>
        <taxon>Agaricomycetidae</taxon>
        <taxon>Agaricales</taxon>
        <taxon>Marasmiineae</taxon>
        <taxon>Marasmiaceae</taxon>
        <taxon>Marasmius</taxon>
    </lineage>
</organism>